<gene>
    <name evidence="1" type="ORF">DES53_11274</name>
</gene>
<comment type="caution">
    <text evidence="1">The sequence shown here is derived from an EMBL/GenBank/DDBJ whole genome shotgun (WGS) entry which is preliminary data.</text>
</comment>
<name>A0A366H7P4_9BACT</name>
<keyword evidence="2" id="KW-1185">Reference proteome</keyword>
<organism evidence="1 2">
    <name type="scientific">Roseimicrobium gellanilyticum</name>
    <dbReference type="NCBI Taxonomy" id="748857"/>
    <lineage>
        <taxon>Bacteria</taxon>
        <taxon>Pseudomonadati</taxon>
        <taxon>Verrucomicrobiota</taxon>
        <taxon>Verrucomicrobiia</taxon>
        <taxon>Verrucomicrobiales</taxon>
        <taxon>Verrucomicrobiaceae</taxon>
        <taxon>Roseimicrobium</taxon>
    </lineage>
</organism>
<dbReference type="RefSeq" id="WP_147263617.1">
    <property type="nucleotide sequence ID" value="NZ_QNRR01000012.1"/>
</dbReference>
<protein>
    <submittedName>
        <fullName evidence="1">Uncharacterized protein</fullName>
    </submittedName>
</protein>
<proteinExistence type="predicted"/>
<dbReference type="EMBL" id="QNRR01000012">
    <property type="protein sequence ID" value="RBP38076.1"/>
    <property type="molecule type" value="Genomic_DNA"/>
</dbReference>
<evidence type="ECO:0000313" key="2">
    <source>
        <dbReference type="Proteomes" id="UP000253426"/>
    </source>
</evidence>
<reference evidence="1 2" key="1">
    <citation type="submission" date="2018-06" db="EMBL/GenBank/DDBJ databases">
        <title>Genomic Encyclopedia of Type Strains, Phase IV (KMG-IV): sequencing the most valuable type-strain genomes for metagenomic binning, comparative biology and taxonomic classification.</title>
        <authorList>
            <person name="Goeker M."/>
        </authorList>
    </citation>
    <scope>NUCLEOTIDE SEQUENCE [LARGE SCALE GENOMIC DNA]</scope>
    <source>
        <strain evidence="1 2">DSM 25532</strain>
    </source>
</reference>
<dbReference type="OrthoDB" id="185335at2"/>
<dbReference type="Proteomes" id="UP000253426">
    <property type="component" value="Unassembled WGS sequence"/>
</dbReference>
<dbReference type="AlphaFoldDB" id="A0A366H7P4"/>
<sequence length="109" mass="12215">MHELVIRTTHGGVGSNRLIPSMLHEWRKPRCEAFEPRNIWSLYNAFTESLKVGNLAELPNRTETLNGLLDAHVELGLNRELSQERLSSKRGPPLAIETPISAVKSENAC</sequence>
<evidence type="ECO:0000313" key="1">
    <source>
        <dbReference type="EMBL" id="RBP38076.1"/>
    </source>
</evidence>
<accession>A0A366H7P4</accession>